<organism evidence="2">
    <name type="scientific">Hyalella azteca</name>
    <name type="common">Amphipod</name>
    <dbReference type="NCBI Taxonomy" id="294128"/>
    <lineage>
        <taxon>Eukaryota</taxon>
        <taxon>Metazoa</taxon>
        <taxon>Ecdysozoa</taxon>
        <taxon>Arthropoda</taxon>
        <taxon>Crustacea</taxon>
        <taxon>Multicrustacea</taxon>
        <taxon>Malacostraca</taxon>
        <taxon>Eumalacostraca</taxon>
        <taxon>Peracarida</taxon>
        <taxon>Amphipoda</taxon>
        <taxon>Senticaudata</taxon>
        <taxon>Talitrida</taxon>
        <taxon>Talitroidea</taxon>
        <taxon>Hyalellidae</taxon>
        <taxon>Hyalella</taxon>
    </lineage>
</organism>
<name>A0A6A0HBV9_HYAAZ</name>
<dbReference type="InterPro" id="IPR004274">
    <property type="entry name" value="FCP1_dom"/>
</dbReference>
<dbReference type="EMBL" id="JQDR03002205">
    <property type="protein sequence ID" value="KAA0203192.1"/>
    <property type="molecule type" value="Genomic_DNA"/>
</dbReference>
<dbReference type="GO" id="GO:0090364">
    <property type="term" value="P:regulation of proteasome assembly"/>
    <property type="evidence" value="ECO:0007669"/>
    <property type="project" value="InterPro"/>
</dbReference>
<dbReference type="InterPro" id="IPR036412">
    <property type="entry name" value="HAD-like_sf"/>
</dbReference>
<dbReference type="GO" id="GO:0004722">
    <property type="term" value="F:protein serine/threonine phosphatase activity"/>
    <property type="evidence" value="ECO:0007669"/>
    <property type="project" value="TreeGrafter"/>
</dbReference>
<sequence>MNKIMVTMFCQDEYISINFARYKDYDIAIWSATSMKWIQEKMKLLGVSTNPNYKIVFYVKPLAVIWGKHRHYHAGNTVMLDDLRRNFLMNPQNGLKIRPFRRAHENRGTDRELLKLAGYLQDIAQLDDLSALRHSRWESYRPGGY</sequence>
<dbReference type="Pfam" id="PF03031">
    <property type="entry name" value="NIF"/>
    <property type="match status" value="1"/>
</dbReference>
<gene>
    <name evidence="2" type="ORF">HAZT_HAZT004985</name>
</gene>
<dbReference type="InterPro" id="IPR023214">
    <property type="entry name" value="HAD_sf"/>
</dbReference>
<dbReference type="Gene3D" id="3.40.50.1000">
    <property type="entry name" value="HAD superfamily/HAD-like"/>
    <property type="match status" value="1"/>
</dbReference>
<comment type="caution">
    <text evidence="2">The sequence shown here is derived from an EMBL/GenBank/DDBJ whole genome shotgun (WGS) entry which is preliminary data.</text>
</comment>
<protein>
    <recommendedName>
        <fullName evidence="1">FCP1 homology domain-containing protein</fullName>
    </recommendedName>
</protein>
<proteinExistence type="predicted"/>
<dbReference type="PANTHER" id="PTHR48493:SF1">
    <property type="entry name" value="UBIQUITIN-LIKE DOMAIN-CONTAINING CTD PHOSPHATASE 1"/>
    <property type="match status" value="1"/>
</dbReference>
<reference evidence="2" key="1">
    <citation type="submission" date="2014-08" db="EMBL/GenBank/DDBJ databases">
        <authorList>
            <person name="Murali S."/>
            <person name="Richards S."/>
            <person name="Bandaranaike D."/>
            <person name="Bellair M."/>
            <person name="Blankenburg K."/>
            <person name="Chao H."/>
            <person name="Dinh H."/>
            <person name="Doddapaneni H."/>
            <person name="Dugan-Rocha S."/>
            <person name="Elkadiri S."/>
            <person name="Gnanaolivu R."/>
            <person name="Hughes D."/>
            <person name="Lee S."/>
            <person name="Li M."/>
            <person name="Ming W."/>
            <person name="Munidasa M."/>
            <person name="Muniz J."/>
            <person name="Nguyen L."/>
            <person name="Osuji N."/>
            <person name="Pu L.-L."/>
            <person name="Puazo M."/>
            <person name="Skinner E."/>
            <person name="Qu C."/>
            <person name="Quiroz J."/>
            <person name="Raj R."/>
            <person name="Weissenberger G."/>
            <person name="Xin Y."/>
            <person name="Zou X."/>
            <person name="Han Y."/>
            <person name="Worley K."/>
            <person name="Muzny D."/>
            <person name="Gibbs R."/>
        </authorList>
    </citation>
    <scope>NUCLEOTIDE SEQUENCE</scope>
    <source>
        <strain evidence="2">HAZT.00-mixed</strain>
        <tissue evidence="2">Whole organism</tissue>
    </source>
</reference>
<dbReference type="InterPro" id="IPR051658">
    <property type="entry name" value="UBLCP1"/>
</dbReference>
<dbReference type="PANTHER" id="PTHR48493">
    <property type="entry name" value="UBIQUITIN-LIKE DOMAIN-CONTAINING CTD PHOSPHATASE 1"/>
    <property type="match status" value="1"/>
</dbReference>
<reference evidence="2" key="3">
    <citation type="submission" date="2019-06" db="EMBL/GenBank/DDBJ databases">
        <authorList>
            <person name="Poynton C."/>
            <person name="Hasenbein S."/>
            <person name="Benoit J.B."/>
            <person name="Sepulveda M.S."/>
            <person name="Poelchau M.F."/>
            <person name="Murali S.C."/>
            <person name="Chen S."/>
            <person name="Glastad K.M."/>
            <person name="Werren J.H."/>
            <person name="Vineis J.H."/>
            <person name="Bowen J.L."/>
            <person name="Friedrich M."/>
            <person name="Jones J."/>
            <person name="Robertson H.M."/>
            <person name="Feyereisen R."/>
            <person name="Mechler-Hickson A."/>
            <person name="Mathers N."/>
            <person name="Lee C.E."/>
            <person name="Colbourne J.K."/>
            <person name="Biales A."/>
            <person name="Johnston J.S."/>
            <person name="Wellborn G.A."/>
            <person name="Rosendale A.J."/>
            <person name="Cridge A.G."/>
            <person name="Munoz-Torres M.C."/>
            <person name="Bain P.A."/>
            <person name="Manny A.R."/>
            <person name="Major K.M."/>
            <person name="Lambert F.N."/>
            <person name="Vulpe C.D."/>
            <person name="Tuck P."/>
            <person name="Blalock B.J."/>
            <person name="Lin Y.-Y."/>
            <person name="Smith M.E."/>
            <person name="Ochoa-Acuna H."/>
            <person name="Chen M.-J.M."/>
            <person name="Childers C.P."/>
            <person name="Qu J."/>
            <person name="Dugan S."/>
            <person name="Lee S.L."/>
            <person name="Chao H."/>
            <person name="Dinh H."/>
            <person name="Han Y."/>
            <person name="Doddapaneni H."/>
            <person name="Worley K.C."/>
            <person name="Muzny D.M."/>
            <person name="Gibbs R.A."/>
            <person name="Richards S."/>
        </authorList>
    </citation>
    <scope>NUCLEOTIDE SEQUENCE</scope>
    <source>
        <strain evidence="2">HAZT.00-mixed</strain>
        <tissue evidence="2">Whole organism</tissue>
    </source>
</reference>
<dbReference type="SUPFAM" id="SSF56784">
    <property type="entry name" value="HAD-like"/>
    <property type="match status" value="1"/>
</dbReference>
<dbReference type="GO" id="GO:0005634">
    <property type="term" value="C:nucleus"/>
    <property type="evidence" value="ECO:0007669"/>
    <property type="project" value="TreeGrafter"/>
</dbReference>
<dbReference type="Proteomes" id="UP000711488">
    <property type="component" value="Unassembled WGS sequence"/>
</dbReference>
<evidence type="ECO:0000259" key="1">
    <source>
        <dbReference type="SMART" id="SM00577"/>
    </source>
</evidence>
<feature type="domain" description="FCP1 homology" evidence="1">
    <location>
        <begin position="1"/>
        <end position="107"/>
    </location>
</feature>
<dbReference type="OrthoDB" id="1711508at2759"/>
<accession>A0A6A0HBV9</accession>
<evidence type="ECO:0000313" key="2">
    <source>
        <dbReference type="EMBL" id="KAA0203192.1"/>
    </source>
</evidence>
<reference evidence="2" key="2">
    <citation type="journal article" date="2018" name="Environ. Sci. Technol.">
        <title>The Toxicogenome of Hyalella azteca: A Model for Sediment Ecotoxicology and Evolutionary Toxicology.</title>
        <authorList>
            <person name="Poynton H.C."/>
            <person name="Hasenbein S."/>
            <person name="Benoit J.B."/>
            <person name="Sepulveda M.S."/>
            <person name="Poelchau M.F."/>
            <person name="Hughes D.S.T."/>
            <person name="Murali S.C."/>
            <person name="Chen S."/>
            <person name="Glastad K.M."/>
            <person name="Goodisman M.A.D."/>
            <person name="Werren J.H."/>
            <person name="Vineis J.H."/>
            <person name="Bowen J.L."/>
            <person name="Friedrich M."/>
            <person name="Jones J."/>
            <person name="Robertson H.M."/>
            <person name="Feyereisen R."/>
            <person name="Mechler-Hickson A."/>
            <person name="Mathers N."/>
            <person name="Lee C.E."/>
            <person name="Colbourne J.K."/>
            <person name="Biales A."/>
            <person name="Johnston J.S."/>
            <person name="Wellborn G.A."/>
            <person name="Rosendale A.J."/>
            <person name="Cridge A.G."/>
            <person name="Munoz-Torres M.C."/>
            <person name="Bain P.A."/>
            <person name="Manny A.R."/>
            <person name="Major K.M."/>
            <person name="Lambert F.N."/>
            <person name="Vulpe C.D."/>
            <person name="Tuck P."/>
            <person name="Blalock B.J."/>
            <person name="Lin Y.Y."/>
            <person name="Smith M.E."/>
            <person name="Ochoa-Acuna H."/>
            <person name="Chen M.M."/>
            <person name="Childers C.P."/>
            <person name="Qu J."/>
            <person name="Dugan S."/>
            <person name="Lee S.L."/>
            <person name="Chao H."/>
            <person name="Dinh H."/>
            <person name="Han Y."/>
            <person name="Doddapaneni H."/>
            <person name="Worley K.C."/>
            <person name="Muzny D.M."/>
            <person name="Gibbs R.A."/>
            <person name="Richards S."/>
        </authorList>
    </citation>
    <scope>NUCLEOTIDE SEQUENCE</scope>
    <source>
        <strain evidence="2">HAZT.00-mixed</strain>
        <tissue evidence="2">Whole organism</tissue>
    </source>
</reference>
<dbReference type="AlphaFoldDB" id="A0A6A0HBV9"/>
<dbReference type="SMART" id="SM00577">
    <property type="entry name" value="CPDc"/>
    <property type="match status" value="1"/>
</dbReference>